<proteinExistence type="predicted"/>
<dbReference type="WBParaSite" id="DME_0000718401-mRNA-1">
    <property type="protein sequence ID" value="DME_0000718401-mRNA-1"/>
    <property type="gene ID" value="DME_0000718401"/>
</dbReference>
<dbReference type="OrthoDB" id="409374at2759"/>
<dbReference type="Proteomes" id="UP000274756">
    <property type="component" value="Unassembled WGS sequence"/>
</dbReference>
<keyword evidence="4" id="KW-1185">Reference proteome</keyword>
<feature type="domain" description="TIL-like" evidence="1">
    <location>
        <begin position="389"/>
        <end position="435"/>
    </location>
</feature>
<feature type="domain" description="TIL-like" evidence="1">
    <location>
        <begin position="787"/>
        <end position="824"/>
    </location>
</feature>
<evidence type="ECO:0000259" key="1">
    <source>
        <dbReference type="Pfam" id="PF22897"/>
    </source>
</evidence>
<dbReference type="EMBL" id="UYYG01000027">
    <property type="protein sequence ID" value="VDN51682.1"/>
    <property type="molecule type" value="Genomic_DNA"/>
</dbReference>
<feature type="domain" description="TIL-like" evidence="1">
    <location>
        <begin position="18"/>
        <end position="62"/>
    </location>
</feature>
<reference evidence="2 4" key="2">
    <citation type="submission" date="2018-11" db="EMBL/GenBank/DDBJ databases">
        <authorList>
            <consortium name="Pathogen Informatics"/>
        </authorList>
    </citation>
    <scope>NUCLEOTIDE SEQUENCE [LARGE SCALE GENOMIC DNA]</scope>
</reference>
<evidence type="ECO:0000313" key="5">
    <source>
        <dbReference type="WBParaSite" id="DME_0000718401-mRNA-1"/>
    </source>
</evidence>
<organism evidence="3 5">
    <name type="scientific">Dracunculus medinensis</name>
    <name type="common">Guinea worm</name>
    <dbReference type="NCBI Taxonomy" id="318479"/>
    <lineage>
        <taxon>Eukaryota</taxon>
        <taxon>Metazoa</taxon>
        <taxon>Ecdysozoa</taxon>
        <taxon>Nematoda</taxon>
        <taxon>Chromadorea</taxon>
        <taxon>Rhabditida</taxon>
        <taxon>Spirurina</taxon>
        <taxon>Dracunculoidea</taxon>
        <taxon>Dracunculidae</taxon>
        <taxon>Dracunculus</taxon>
    </lineage>
</organism>
<feature type="domain" description="TIL-like" evidence="1">
    <location>
        <begin position="481"/>
        <end position="520"/>
    </location>
</feature>
<gene>
    <name evidence="2" type="ORF">DME_LOCUS1655</name>
</gene>
<dbReference type="Pfam" id="PF22897">
    <property type="entry name" value="TIL_2"/>
    <property type="match status" value="9"/>
</dbReference>
<feature type="domain" description="TIL-like" evidence="1">
    <location>
        <begin position="312"/>
        <end position="350"/>
    </location>
</feature>
<dbReference type="AlphaFoldDB" id="A0A0N4UHY0"/>
<evidence type="ECO:0000313" key="4">
    <source>
        <dbReference type="Proteomes" id="UP000274756"/>
    </source>
</evidence>
<feature type="domain" description="TIL-like" evidence="1">
    <location>
        <begin position="714"/>
        <end position="749"/>
    </location>
</feature>
<dbReference type="Proteomes" id="UP000038040">
    <property type="component" value="Unplaced"/>
</dbReference>
<evidence type="ECO:0000313" key="3">
    <source>
        <dbReference type="Proteomes" id="UP000038040"/>
    </source>
</evidence>
<evidence type="ECO:0000313" key="2">
    <source>
        <dbReference type="EMBL" id="VDN51682.1"/>
    </source>
</evidence>
<feature type="domain" description="TIL-like" evidence="1">
    <location>
        <begin position="640"/>
        <end position="671"/>
    </location>
</feature>
<name>A0A0N4UHY0_DRAME</name>
<sequence>MLGEIFDDSVCRLTNTTCGINMVFKPIAQLNKSKNLFNSQKCIQRCSCVTDEYEEKDGNCIKKIDKDSNEQDSLIRCMRGNCTLMKEISDLGCMLKGIFCGTNRIFKTIFKKQRIGYMNIECLMRLLLGELKPRKPPVCWTETLSSHSEQFSLPIADFCTLKLLVLSNDCGNKRICKIGETIFDVDCSLTGNKCGKNAIFIPIIEEKFNPLMAPRNCIQRCTCKTTHEYVAKSISCEKKRDKIKIEKQSHSFTEYCPQAYYSHAQEITDIGCRLAGHVCGTNMRFVPMEWYCEGGFCQLRKKIYDYGCRLSGLECGINMKFITVQQLNDEICIQECKCANKEFVEKNGKCENKKKNKQKLIQTTNNLLTKFLKIGQILKDFGCLSTNSECGNDMVFRPVVRFYDIPFLLRHEDEECFQRCSCKNNYNEQNGQCIKEIDIQKFTHLEEFENDEEFVGNRRCFENEACELGDKINDEECQMTGLKCGANMVFSPTSFAMTNRCVQYCVCDNESMVADDECIKRNALNLRHQDENQNITQEGMQKNREEIVLNCMRGLCKLMEEIYDFGCVMKGRSCGRNMVFTIVSNRTFTTNFECIVRCICAHGYYEKNNRCISLEKSSPCKGKVCTFGDRFFDADCRLSGIKCGINMIFITVQKLPPSSSCIQECRCKSGFEFDSKWSICEKNTNNTVSLNFIKYCSEPYEFEEEISDHGCHLTGKKCGNNMVFAIAENFTFTNNSVECIQRCICEDGSDYSEEIGECTKLWYCEGGYCKLGRQFLDYGCVLTNFSCGINMKFINNGKNENTGDCVQRCSCLSEKYLEIDGQCL</sequence>
<protein>
    <submittedName>
        <fullName evidence="5">EB domain-containing protein</fullName>
    </submittedName>
</protein>
<accession>A0A0N4UHY0</accession>
<dbReference type="InterPro" id="IPR054450">
    <property type="entry name" value="TIL-like_dom"/>
</dbReference>
<feature type="domain" description="TIL-like" evidence="1">
    <location>
        <begin position="571"/>
        <end position="612"/>
    </location>
</feature>
<feature type="domain" description="TIL-like" evidence="1">
    <location>
        <begin position="190"/>
        <end position="233"/>
    </location>
</feature>
<reference evidence="5" key="1">
    <citation type="submission" date="2017-02" db="UniProtKB">
        <authorList>
            <consortium name="WormBaseParasite"/>
        </authorList>
    </citation>
    <scope>IDENTIFICATION</scope>
</reference>